<dbReference type="SUPFAM" id="SSF49899">
    <property type="entry name" value="Concanavalin A-like lectins/glucanases"/>
    <property type="match status" value="1"/>
</dbReference>
<organism evidence="5 6">
    <name type="scientific">Dactylosporangium maewongense</name>
    <dbReference type="NCBI Taxonomy" id="634393"/>
    <lineage>
        <taxon>Bacteria</taxon>
        <taxon>Bacillati</taxon>
        <taxon>Actinomycetota</taxon>
        <taxon>Actinomycetes</taxon>
        <taxon>Micromonosporales</taxon>
        <taxon>Micromonosporaceae</taxon>
        <taxon>Dactylosporangium</taxon>
    </lineage>
</organism>
<feature type="domain" description="LamG-like jellyroll fold" evidence="4">
    <location>
        <begin position="189"/>
        <end position="329"/>
    </location>
</feature>
<sequence length="339" mass="34214">MLLLALLALVVPAGAGAAFTASTANTGNSTTAAATFPTYPAAVTGDTPWAYWRGEDTTIVAADASGSAHPGTYQAPVQGASTWWPADEGAGTRVEDLSGAANRAGLGAAAGWATGRDGVHSAMSFTGNAATSYAAGSLPAVRTDQSFTVITAGLPGALQGAQQGQSASTATGYRGVTNLSSNTTVSNPGPFTVEAWIRTWTGGAVIGFGTAATGYSGTRDRLLYVDSGGRLTFGVYPGSYVTLRSPAGTTYADGAWHHVAASVGAAGLRLYADGNLVAANAAQTAAESSTGYWRVGGISLAGWPNRPANGYFTGVIDEPAVFAAQLSDQQVAWQVHANH</sequence>
<dbReference type="Pfam" id="PF13385">
    <property type="entry name" value="Laminin_G_3"/>
    <property type="match status" value="1"/>
</dbReference>
<protein>
    <recommendedName>
        <fullName evidence="4">LamG-like jellyroll fold domain-containing protein</fullName>
    </recommendedName>
</protein>
<evidence type="ECO:0000256" key="3">
    <source>
        <dbReference type="SAM" id="SignalP"/>
    </source>
</evidence>
<dbReference type="Gene3D" id="2.60.120.200">
    <property type="match status" value="2"/>
</dbReference>
<feature type="signal peptide" evidence="3">
    <location>
        <begin position="1"/>
        <end position="17"/>
    </location>
</feature>
<evidence type="ECO:0000256" key="2">
    <source>
        <dbReference type="ARBA" id="ARBA00023157"/>
    </source>
</evidence>
<keyword evidence="2" id="KW-1015">Disulfide bond</keyword>
<reference evidence="6" key="1">
    <citation type="journal article" date="2019" name="Int. J. Syst. Evol. Microbiol.">
        <title>The Global Catalogue of Microorganisms (GCM) 10K type strain sequencing project: providing services to taxonomists for standard genome sequencing and annotation.</title>
        <authorList>
            <consortium name="The Broad Institute Genomics Platform"/>
            <consortium name="The Broad Institute Genome Sequencing Center for Infectious Disease"/>
            <person name="Wu L."/>
            <person name="Ma J."/>
        </authorList>
    </citation>
    <scope>NUCLEOTIDE SEQUENCE [LARGE SCALE GENOMIC DNA]</scope>
    <source>
        <strain evidence="6">JCM 15933</strain>
    </source>
</reference>
<evidence type="ECO:0000313" key="5">
    <source>
        <dbReference type="EMBL" id="GAA1521760.1"/>
    </source>
</evidence>
<comment type="caution">
    <text evidence="5">The sequence shown here is derived from an EMBL/GenBank/DDBJ whole genome shotgun (WGS) entry which is preliminary data.</text>
</comment>
<keyword evidence="6" id="KW-1185">Reference proteome</keyword>
<evidence type="ECO:0000259" key="4">
    <source>
        <dbReference type="SMART" id="SM00560"/>
    </source>
</evidence>
<proteinExistence type="predicted"/>
<accession>A0ABP4LDU7</accession>
<keyword evidence="1 3" id="KW-0732">Signal</keyword>
<gene>
    <name evidence="5" type="ORF">GCM10009827_042150</name>
</gene>
<dbReference type="EMBL" id="BAAAQD010000008">
    <property type="protein sequence ID" value="GAA1521760.1"/>
    <property type="molecule type" value="Genomic_DNA"/>
</dbReference>
<dbReference type="Proteomes" id="UP001501470">
    <property type="component" value="Unassembled WGS sequence"/>
</dbReference>
<dbReference type="RefSeq" id="WP_344503696.1">
    <property type="nucleotide sequence ID" value="NZ_BAAAQD010000008.1"/>
</dbReference>
<dbReference type="InterPro" id="IPR006558">
    <property type="entry name" value="LamG-like"/>
</dbReference>
<name>A0ABP4LDU7_9ACTN</name>
<evidence type="ECO:0000313" key="6">
    <source>
        <dbReference type="Proteomes" id="UP001501470"/>
    </source>
</evidence>
<feature type="chain" id="PRO_5045942190" description="LamG-like jellyroll fold domain-containing protein" evidence="3">
    <location>
        <begin position="18"/>
        <end position="339"/>
    </location>
</feature>
<evidence type="ECO:0000256" key="1">
    <source>
        <dbReference type="ARBA" id="ARBA00022729"/>
    </source>
</evidence>
<dbReference type="InterPro" id="IPR013320">
    <property type="entry name" value="ConA-like_dom_sf"/>
</dbReference>
<dbReference type="SMART" id="SM00560">
    <property type="entry name" value="LamGL"/>
    <property type="match status" value="1"/>
</dbReference>